<feature type="transmembrane region" description="Helical" evidence="1">
    <location>
        <begin position="48"/>
        <end position="67"/>
    </location>
</feature>
<organism evidence="2 3">
    <name type="scientific">Linum trigynum</name>
    <dbReference type="NCBI Taxonomy" id="586398"/>
    <lineage>
        <taxon>Eukaryota</taxon>
        <taxon>Viridiplantae</taxon>
        <taxon>Streptophyta</taxon>
        <taxon>Embryophyta</taxon>
        <taxon>Tracheophyta</taxon>
        <taxon>Spermatophyta</taxon>
        <taxon>Magnoliopsida</taxon>
        <taxon>eudicotyledons</taxon>
        <taxon>Gunneridae</taxon>
        <taxon>Pentapetalae</taxon>
        <taxon>rosids</taxon>
        <taxon>fabids</taxon>
        <taxon>Malpighiales</taxon>
        <taxon>Linaceae</taxon>
        <taxon>Linum</taxon>
    </lineage>
</organism>
<keyword evidence="3" id="KW-1185">Reference proteome</keyword>
<feature type="transmembrane region" description="Helical" evidence="1">
    <location>
        <begin position="164"/>
        <end position="182"/>
    </location>
</feature>
<keyword evidence="1" id="KW-0812">Transmembrane</keyword>
<accession>A0AAV2EDB2</accession>
<feature type="transmembrane region" description="Helical" evidence="1">
    <location>
        <begin position="112"/>
        <end position="131"/>
    </location>
</feature>
<dbReference type="EMBL" id="OZ034817">
    <property type="protein sequence ID" value="CAL1383899.1"/>
    <property type="molecule type" value="Genomic_DNA"/>
</dbReference>
<feature type="transmembrane region" description="Helical" evidence="1">
    <location>
        <begin position="79"/>
        <end position="100"/>
    </location>
</feature>
<name>A0AAV2EDB2_9ROSI</name>
<proteinExistence type="predicted"/>
<keyword evidence="1" id="KW-1133">Transmembrane helix</keyword>
<reference evidence="2 3" key="1">
    <citation type="submission" date="2024-04" db="EMBL/GenBank/DDBJ databases">
        <authorList>
            <person name="Fracassetti M."/>
        </authorList>
    </citation>
    <scope>NUCLEOTIDE SEQUENCE [LARGE SCALE GENOMIC DNA]</scope>
</reference>
<evidence type="ECO:0000256" key="1">
    <source>
        <dbReference type="SAM" id="Phobius"/>
    </source>
</evidence>
<evidence type="ECO:0000313" key="2">
    <source>
        <dbReference type="EMBL" id="CAL1383899.1"/>
    </source>
</evidence>
<gene>
    <name evidence="2" type="ORF">LTRI10_LOCUS25140</name>
</gene>
<protein>
    <submittedName>
        <fullName evidence="2">Uncharacterized protein</fullName>
    </submittedName>
</protein>
<feature type="transmembrane region" description="Helical" evidence="1">
    <location>
        <begin position="223"/>
        <end position="241"/>
    </location>
</feature>
<evidence type="ECO:0000313" key="3">
    <source>
        <dbReference type="Proteomes" id="UP001497516"/>
    </source>
</evidence>
<dbReference type="AlphaFoldDB" id="A0AAV2EDB2"/>
<keyword evidence="1" id="KW-0472">Membrane</keyword>
<dbReference type="Proteomes" id="UP001497516">
    <property type="component" value="Chromosome 4"/>
</dbReference>
<sequence length="281" mass="31282">MNNQGAAHPRLVTPRSIKLSPHSSYHRLPVPPSFSLFYWLFSRVPDTLVLMLITMAFFSIHLTTFYYTKFFKKNGSYWWLFLAAAVSGFIFIFFYCAYWIRKKNWCRRKYGTFGKLVGLAAVVACSASYIWLGESDLSYLIFILTLIGMFTACILAIRPSTDFNLVNGLLISLLTYIIRVLHHGTIAGYCVGSSPSASAAAPSPSMAVAPSCVDPRLGPSSPYPWLLMVGCFSIGGLRFYLESRGLNADEEGLREAEEDVPLPPWTRIGNACAGWVAHLMG</sequence>
<feature type="transmembrane region" description="Helical" evidence="1">
    <location>
        <begin position="137"/>
        <end position="157"/>
    </location>
</feature>